<evidence type="ECO:0000259" key="1">
    <source>
        <dbReference type="Pfam" id="PF13304"/>
    </source>
</evidence>
<dbReference type="Gene3D" id="3.40.50.300">
    <property type="entry name" value="P-loop containing nucleotide triphosphate hydrolases"/>
    <property type="match status" value="1"/>
</dbReference>
<reference evidence="2 3" key="1">
    <citation type="submission" date="2018-01" db="EMBL/GenBank/DDBJ databases">
        <title>Draft genome sequence of Streptomyces sp. 13K301.</title>
        <authorList>
            <person name="Sahin N."/>
            <person name="Saygin H."/>
            <person name="Ay H."/>
        </authorList>
    </citation>
    <scope>NUCLEOTIDE SEQUENCE [LARGE SCALE GENOMIC DNA]</scope>
    <source>
        <strain evidence="2 3">13K301</strain>
    </source>
</reference>
<name>A0A2N8TMC4_9ACTN</name>
<dbReference type="CDD" id="cd00267">
    <property type="entry name" value="ABC_ATPase"/>
    <property type="match status" value="1"/>
</dbReference>
<dbReference type="GO" id="GO:0016887">
    <property type="term" value="F:ATP hydrolysis activity"/>
    <property type="evidence" value="ECO:0007669"/>
    <property type="project" value="InterPro"/>
</dbReference>
<dbReference type="AlphaFoldDB" id="A0A2N8TMC4"/>
<dbReference type="InterPro" id="IPR027417">
    <property type="entry name" value="P-loop_NTPase"/>
</dbReference>
<feature type="domain" description="ATPase AAA-type core" evidence="1">
    <location>
        <begin position="251"/>
        <end position="365"/>
    </location>
</feature>
<gene>
    <name evidence="2" type="ORF">C1J00_21990</name>
</gene>
<dbReference type="PANTHER" id="PTHR43581:SF2">
    <property type="entry name" value="EXCINUCLEASE ATPASE SUBUNIT"/>
    <property type="match status" value="1"/>
</dbReference>
<dbReference type="EMBL" id="POUC01000164">
    <property type="protein sequence ID" value="PNG20123.1"/>
    <property type="molecule type" value="Genomic_DNA"/>
</dbReference>
<proteinExistence type="predicted"/>
<dbReference type="Proteomes" id="UP000235943">
    <property type="component" value="Unassembled WGS sequence"/>
</dbReference>
<dbReference type="InterPro" id="IPR003959">
    <property type="entry name" value="ATPase_AAA_core"/>
</dbReference>
<dbReference type="InterPro" id="IPR051396">
    <property type="entry name" value="Bact_Antivir_Def_Nuclease"/>
</dbReference>
<evidence type="ECO:0000313" key="3">
    <source>
        <dbReference type="Proteomes" id="UP000235943"/>
    </source>
</evidence>
<evidence type="ECO:0000313" key="2">
    <source>
        <dbReference type="EMBL" id="PNG20123.1"/>
    </source>
</evidence>
<comment type="caution">
    <text evidence="2">The sequence shown here is derived from an EMBL/GenBank/DDBJ whole genome shotgun (WGS) entry which is preliminary data.</text>
</comment>
<dbReference type="PANTHER" id="PTHR43581">
    <property type="entry name" value="ATP/GTP PHOSPHATASE"/>
    <property type="match status" value="1"/>
</dbReference>
<dbReference type="SUPFAM" id="SSF52540">
    <property type="entry name" value="P-loop containing nucleoside triphosphate hydrolases"/>
    <property type="match status" value="1"/>
</dbReference>
<dbReference type="GO" id="GO:0005524">
    <property type="term" value="F:ATP binding"/>
    <property type="evidence" value="ECO:0007669"/>
    <property type="project" value="InterPro"/>
</dbReference>
<keyword evidence="3" id="KW-1185">Reference proteome</keyword>
<organism evidence="2 3">
    <name type="scientific">Streptomyces cahuitamycinicus</name>
    <dbReference type="NCBI Taxonomy" id="2070367"/>
    <lineage>
        <taxon>Bacteria</taxon>
        <taxon>Bacillati</taxon>
        <taxon>Actinomycetota</taxon>
        <taxon>Actinomycetes</taxon>
        <taxon>Kitasatosporales</taxon>
        <taxon>Streptomycetaceae</taxon>
        <taxon>Streptomyces</taxon>
    </lineage>
</organism>
<accession>A0A2N8TMC4</accession>
<protein>
    <recommendedName>
        <fullName evidence="1">ATPase AAA-type core domain-containing protein</fullName>
    </recommendedName>
</protein>
<dbReference type="Pfam" id="PF13304">
    <property type="entry name" value="AAA_21"/>
    <property type="match status" value="1"/>
</dbReference>
<sequence>MNGHEITAIKESVNPSGCTVMVHFGGEKILEEVYEVDSQGKIPRRSSLELDAITSRLGRLSAGELSRMTPREIARLADLSREDHYVNYLSEINIAPHFLADDRRMHGDDIEDPGIDGDQGLDARRVRRTRGTSLSVELDSAIRRVNELFRQLVISGNASGSRSTDNVYLDLLRRIANVGSSPTEKDEIRDNLRRRLVGLAERTSRFNEFGLAAPLDAVTFSRVLEKIPLDRLEIAEDVLGPYLDAQDARLDALNEAETLIRTLVKQVNTFFTDKEVGFTVRNGIQIDAGGDEPLPPGKLSSGERQILLLLVNTIQARHGTRLFLIDEPEISLNVKWQRKLITALLACAEKSNVQFVIATHSIEIITGNTDRLARLTALGDK</sequence>